<organism evidence="1 2">
    <name type="scientific">Pseudomonas matsuisoli</name>
    <dbReference type="NCBI Taxonomy" id="1515666"/>
    <lineage>
        <taxon>Bacteria</taxon>
        <taxon>Pseudomonadati</taxon>
        <taxon>Pseudomonadota</taxon>
        <taxon>Gammaproteobacteria</taxon>
        <taxon>Pseudomonadales</taxon>
        <taxon>Pseudomonadaceae</taxon>
        <taxon>Pseudomonas</taxon>
    </lineage>
</organism>
<dbReference type="EMBL" id="BMPO01000002">
    <property type="protein sequence ID" value="GGJ85779.1"/>
    <property type="molecule type" value="Genomic_DNA"/>
</dbReference>
<keyword evidence="2" id="KW-1185">Reference proteome</keyword>
<reference evidence="1" key="2">
    <citation type="submission" date="2020-09" db="EMBL/GenBank/DDBJ databases">
        <authorList>
            <person name="Sun Q."/>
            <person name="Ohkuma M."/>
        </authorList>
    </citation>
    <scope>NUCLEOTIDE SEQUENCE</scope>
    <source>
        <strain evidence="1">JCM 30078</strain>
    </source>
</reference>
<comment type="caution">
    <text evidence="1">The sequence shown here is derived from an EMBL/GenBank/DDBJ whole genome shotgun (WGS) entry which is preliminary data.</text>
</comment>
<protein>
    <submittedName>
        <fullName evidence="1">Uncharacterized protein</fullName>
    </submittedName>
</protein>
<evidence type="ECO:0000313" key="2">
    <source>
        <dbReference type="Proteomes" id="UP000635983"/>
    </source>
</evidence>
<dbReference type="RefSeq" id="WP_229779217.1">
    <property type="nucleotide sequence ID" value="NZ_BMPO01000002.1"/>
</dbReference>
<sequence>MTPTTGVATTAVQGQELASQNLFEHIAQQAQGMSQGASPMQLSEGVLNNIGGYLERARQFSERAENLGPAPLQASETCATAVPKEGAQRLQDNQLEQVVGSLSRMFDHAIETQMVVRGATQVSGAANTLLRGQ</sequence>
<accession>A0A917UTZ3</accession>
<proteinExistence type="predicted"/>
<evidence type="ECO:0000313" key="1">
    <source>
        <dbReference type="EMBL" id="GGJ85779.1"/>
    </source>
</evidence>
<gene>
    <name evidence="1" type="ORF">GCM10009304_09830</name>
</gene>
<reference evidence="1" key="1">
    <citation type="journal article" date="2014" name="Int. J. Syst. Evol. Microbiol.">
        <title>Complete genome sequence of Corynebacterium casei LMG S-19264T (=DSM 44701T), isolated from a smear-ripened cheese.</title>
        <authorList>
            <consortium name="US DOE Joint Genome Institute (JGI-PGF)"/>
            <person name="Walter F."/>
            <person name="Albersmeier A."/>
            <person name="Kalinowski J."/>
            <person name="Ruckert C."/>
        </authorList>
    </citation>
    <scope>NUCLEOTIDE SEQUENCE</scope>
    <source>
        <strain evidence="1">JCM 30078</strain>
    </source>
</reference>
<name>A0A917UTZ3_9PSED</name>
<dbReference type="Proteomes" id="UP000635983">
    <property type="component" value="Unassembled WGS sequence"/>
</dbReference>
<dbReference type="AlphaFoldDB" id="A0A917UTZ3"/>